<feature type="region of interest" description="Disordered" evidence="1">
    <location>
        <begin position="250"/>
        <end position="271"/>
    </location>
</feature>
<dbReference type="eggNOG" id="COG0845">
    <property type="taxonomic scope" value="Bacteria"/>
</dbReference>
<evidence type="ECO:0000313" key="3">
    <source>
        <dbReference type="Proteomes" id="UP000030021"/>
    </source>
</evidence>
<gene>
    <name evidence="2" type="ORF">rosmuc_02734</name>
</gene>
<dbReference type="EMBL" id="AONH01000014">
    <property type="protein sequence ID" value="KGM87420.1"/>
    <property type="molecule type" value="Genomic_DNA"/>
</dbReference>
<sequence>MTEGFRELDTSVPLALLPVRLEARVMGDALKVRIFPDAIHADAHEEGLTDVEKAAGEAYWTGIWEAKEGDTGAITVLRRKLAGIVGAHRAVWVANKTMPYNQGEKDKPKYPDFDTIEGAGPVMAALLPKRWTYRVYDLGMSVLYKGECEEPVAEHLAMAPSLGSVDEKVRDEGEDDGDDHVDEFLKQQNLRWMVDFERAKKVGMAFEIALEGTRPRFSAIVVAGARDDGALKQAEALDNQLRAHWYTDGADVLPQGTPTNNTEGARTGHASESAPDIDRLFAQDAQRRPIAAATRAALLDVGPAALLKLPAADALALAFGMTFACFFDRMANANLLEGAQASVMNGAIGSGLGECAVNWVLAEYGPNNSTATWRKVARHHIDWVRGAGPLPSLRVGDQPYGVLPIQNALMPETVPQPDQELVSFLNALATYWRRARPLAHLDPDATDGQPARYPLQTVETLLEVLGAVPHPQNLHQRGGEGPHIGGDAEAISDAIDDIWLICRDAGQPHSQDWSRNIREFQAEITGISNYYVSDPVAPSMAAQVAAGAEFRDWLGAGYTHPSVHAETLEIYDREIGPRLSEYAEATDAMPSLVADWSGRGGISLPPGMSVTKPEPLLPHAHYLFDSQSKPITVEVTMDGTLGRLIELIDDILSRLEKPNDRNDRQWLLNSDASLLEILVHQGYLLVQNADADDFSNQLKLLQAGLAAMKGRPADDPEMQAMVAALQLRQRESLSTFMNRLDAWTTSFAARRLAETRSKTPRGVMTGGYGWLLDFATSEDIPSQGYMLTPSMTHATSLGVLRSGWSGYGTSEGTAPLSVDLTSDRVRGSRWILDGVRNGQDLADILGARFERYVHDADGPLDRHIDEFRDLTNSAKDLPAPKRNLTDGYLLARVYSAGRTEAEDAVRAEIDSLIDGIDQPQRRQLRRICRRLAQDLDAVADLLLAESVHSLAQGKDAQAGSVANLLGDEDGAVPPITVTASPQEGRPITHRVITICPPPAAKLESTAEHCEPAMAAWLRAQLPDLNEVGCRIVLEQKNGSTKPAGSILLSEVLASPMDALGLAQRGASQSGSRLERVLLARARLRSDGKEADKLVLDLGTAAQGAALDVDSFGVLLDALRAALDSARPLTPADLSVADQIPPDSTETPPPPATEDTKALTDRVDTLLKHVLGRAKALREAETREEVLYLAAELAAVGVVGALNLADAPGDNDLRRALIASTEAHAAAVRDNANGPAAQLAQAMGKIVPVLTPLDLDATDPVLASAASSTLAAAVAIDGPVWFAQIAKVTPGAAALADLSDLVGSVAPEPIIRDSGAVQLPHFANEPWAATGLPDGDDGPRVALYVTEGHRRLADGRSVTGFVSGSWTEVIPATDQQAALAYHFDSPSARAPQVILLSMLDERDPEKLVTELHSQLLDTVDQMKMRVVGPDRLAELGHYLPAAFAQTDGRLPSDPMEGAT</sequence>
<accession>A0A0A0HJS1</accession>
<evidence type="ECO:0000256" key="1">
    <source>
        <dbReference type="SAM" id="MobiDB-lite"/>
    </source>
</evidence>
<dbReference type="PATRIC" id="fig|1288298.3.peg.2752"/>
<protein>
    <submittedName>
        <fullName evidence="2">Uncharacterized protein</fullName>
    </submittedName>
</protein>
<name>A0A0A0HJS1_9RHOB</name>
<dbReference type="OrthoDB" id="9757728at2"/>
<dbReference type="Proteomes" id="UP000030021">
    <property type="component" value="Unassembled WGS sequence"/>
</dbReference>
<reference evidence="2 3" key="1">
    <citation type="submission" date="2013-01" db="EMBL/GenBank/DDBJ databases">
        <authorList>
            <person name="Fiebig A."/>
            <person name="Goeker M."/>
            <person name="Klenk H.-P.P."/>
        </authorList>
    </citation>
    <scope>NUCLEOTIDE SEQUENCE [LARGE SCALE GENOMIC DNA]</scope>
    <source>
        <strain evidence="2 3">DSM 17069</strain>
    </source>
</reference>
<proteinExistence type="predicted"/>
<organism evidence="2 3">
    <name type="scientific">Roseovarius mucosus DSM 17069</name>
    <dbReference type="NCBI Taxonomy" id="1288298"/>
    <lineage>
        <taxon>Bacteria</taxon>
        <taxon>Pseudomonadati</taxon>
        <taxon>Pseudomonadota</taxon>
        <taxon>Alphaproteobacteria</taxon>
        <taxon>Rhodobacterales</taxon>
        <taxon>Roseobacteraceae</taxon>
        <taxon>Roseovarius</taxon>
    </lineage>
</organism>
<dbReference type="RefSeq" id="WP_037274487.1">
    <property type="nucleotide sequence ID" value="NZ_KN293981.1"/>
</dbReference>
<evidence type="ECO:0000313" key="2">
    <source>
        <dbReference type="EMBL" id="KGM87420.1"/>
    </source>
</evidence>
<feature type="region of interest" description="Disordered" evidence="1">
    <location>
        <begin position="1132"/>
        <end position="1156"/>
    </location>
</feature>
<dbReference type="HOGENOM" id="CLU_242886_0_0_5"/>
<comment type="caution">
    <text evidence="2">The sequence shown here is derived from an EMBL/GenBank/DDBJ whole genome shotgun (WGS) entry which is preliminary data.</text>
</comment>